<keyword evidence="5" id="KW-0597">Phosphoprotein</keyword>
<sequence>MLPIFICEDNRIQRERLKKYVEDFIMLEHFDMEIVFSSGNPYEVLEEIEKSAGMGLYFLDIDLQQPDLNGFELAKKIREKDSRGFIIFITTHAELTYLTFTYKVEALDYIIKDNLNEVQERVHDCLRSVQQRMLDERDPDKYFTFRLNDKKVIHEKQDDILFFETSTKSHKVVLHGKNRQIEFYAKMRDVEKILDEPFYRCHRSFLVNKNNINVVDRATGELTMTNGEICMASSKLIRGMKL</sequence>
<feature type="modified residue" description="4-aspartylphosphate" evidence="5">
    <location>
        <position position="60"/>
    </location>
</feature>
<dbReference type="InterPro" id="IPR011006">
    <property type="entry name" value="CheY-like_superfamily"/>
</dbReference>
<accession>A0A0J8J718</accession>
<evidence type="ECO:0000256" key="1">
    <source>
        <dbReference type="ARBA" id="ARBA00022490"/>
    </source>
</evidence>
<reference evidence="8 9" key="1">
    <citation type="journal article" date="2015" name="Genome Biol. Evol.">
        <title>Comparative Genomics of Listeria Sensu Lato: Genus-Wide Differences in Evolutionary Dynamics and the Progressive Gain of Complex, Potentially Pathogenicity-Related Traits through Lateral Gene Transfer.</title>
        <authorList>
            <person name="Chiara M."/>
            <person name="Caruso M."/>
            <person name="D'Erchia A.M."/>
            <person name="Manzari C."/>
            <person name="Fraccalvieri R."/>
            <person name="Goffredo E."/>
            <person name="Latorre L."/>
            <person name="Miccolupo A."/>
            <person name="Padalino I."/>
            <person name="Santagada G."/>
            <person name="Chiocco D."/>
            <person name="Pesole G."/>
            <person name="Horner D.S."/>
            <person name="Parisi A."/>
        </authorList>
    </citation>
    <scope>NUCLEOTIDE SEQUENCE [LARGE SCALE GENOMIC DNA]</scope>
    <source>
        <strain evidence="8 9">1991</strain>
    </source>
</reference>
<dbReference type="AlphaFoldDB" id="A0A0J8J718"/>
<dbReference type="EMBL" id="AZHO01000011">
    <property type="protein sequence ID" value="KMT60071.1"/>
    <property type="molecule type" value="Genomic_DNA"/>
</dbReference>
<evidence type="ECO:0000256" key="3">
    <source>
        <dbReference type="ARBA" id="ARBA00023159"/>
    </source>
</evidence>
<dbReference type="PROSITE" id="PS50110">
    <property type="entry name" value="RESPONSE_REGULATORY"/>
    <property type="match status" value="1"/>
</dbReference>
<dbReference type="OrthoDB" id="9809318at2"/>
<feature type="domain" description="Response regulatory" evidence="6">
    <location>
        <begin position="3"/>
        <end position="127"/>
    </location>
</feature>
<dbReference type="PANTHER" id="PTHR37299:SF3">
    <property type="entry name" value="STAGE 0 SPORULATION PROTEIN A HOMOLOG"/>
    <property type="match status" value="1"/>
</dbReference>
<dbReference type="PATRIC" id="fig|1430899.3.peg.1028"/>
<dbReference type="Proteomes" id="UP000052258">
    <property type="component" value="Unassembled WGS sequence"/>
</dbReference>
<dbReference type="InterPro" id="IPR007492">
    <property type="entry name" value="LytTR_DNA-bd_dom"/>
</dbReference>
<dbReference type="SMART" id="SM00448">
    <property type="entry name" value="REC"/>
    <property type="match status" value="1"/>
</dbReference>
<dbReference type="SUPFAM" id="SSF52172">
    <property type="entry name" value="CheY-like"/>
    <property type="match status" value="1"/>
</dbReference>
<gene>
    <name evidence="8" type="ORF">X560_0997</name>
</gene>
<dbReference type="SMART" id="SM00850">
    <property type="entry name" value="LytTR"/>
    <property type="match status" value="1"/>
</dbReference>
<evidence type="ECO:0000256" key="2">
    <source>
        <dbReference type="ARBA" id="ARBA00023012"/>
    </source>
</evidence>
<evidence type="ECO:0000256" key="4">
    <source>
        <dbReference type="ARBA" id="ARBA00037164"/>
    </source>
</evidence>
<dbReference type="InterPro" id="IPR046947">
    <property type="entry name" value="LytR-like"/>
</dbReference>
<dbReference type="InterPro" id="IPR001789">
    <property type="entry name" value="Sig_transdc_resp-reg_receiver"/>
</dbReference>
<dbReference type="PANTHER" id="PTHR37299">
    <property type="entry name" value="TRANSCRIPTIONAL REGULATOR-RELATED"/>
    <property type="match status" value="1"/>
</dbReference>
<evidence type="ECO:0000259" key="7">
    <source>
        <dbReference type="PROSITE" id="PS50930"/>
    </source>
</evidence>
<dbReference type="Pfam" id="PF04397">
    <property type="entry name" value="LytTR"/>
    <property type="match status" value="1"/>
</dbReference>
<keyword evidence="1" id="KW-0963">Cytoplasm</keyword>
<dbReference type="Gene3D" id="2.40.50.1020">
    <property type="entry name" value="LytTr DNA-binding domain"/>
    <property type="match status" value="1"/>
</dbReference>
<keyword evidence="3" id="KW-0010">Activator</keyword>
<keyword evidence="9" id="KW-1185">Reference proteome</keyword>
<evidence type="ECO:0000313" key="9">
    <source>
        <dbReference type="Proteomes" id="UP000052258"/>
    </source>
</evidence>
<evidence type="ECO:0000259" key="6">
    <source>
        <dbReference type="PROSITE" id="PS50110"/>
    </source>
</evidence>
<name>A0A0J8J718_9LIST</name>
<protein>
    <submittedName>
        <fullName evidence="8">Putative 2-components response regulator protein</fullName>
    </submittedName>
</protein>
<evidence type="ECO:0000313" key="8">
    <source>
        <dbReference type="EMBL" id="KMT60071.1"/>
    </source>
</evidence>
<dbReference type="PROSITE" id="PS50930">
    <property type="entry name" value="HTH_LYTTR"/>
    <property type="match status" value="1"/>
</dbReference>
<comment type="function">
    <text evidence="4">Required for high-level post-exponential phase expression of a series of secreted proteins.</text>
</comment>
<dbReference type="GO" id="GO:0000156">
    <property type="term" value="F:phosphorelay response regulator activity"/>
    <property type="evidence" value="ECO:0007669"/>
    <property type="project" value="InterPro"/>
</dbReference>
<feature type="domain" description="HTH LytTR-type" evidence="7">
    <location>
        <begin position="143"/>
        <end position="242"/>
    </location>
</feature>
<keyword evidence="2" id="KW-0902">Two-component regulatory system</keyword>
<proteinExistence type="predicted"/>
<evidence type="ECO:0000256" key="5">
    <source>
        <dbReference type="PROSITE-ProRule" id="PRU00169"/>
    </source>
</evidence>
<dbReference type="CDD" id="cd17533">
    <property type="entry name" value="REC_LytTR_AgrA-like"/>
    <property type="match status" value="1"/>
</dbReference>
<dbReference type="RefSeq" id="WP_007474156.1">
    <property type="nucleotide sequence ID" value="NZ_KQ130613.1"/>
</dbReference>
<dbReference type="Pfam" id="PF00072">
    <property type="entry name" value="Response_reg"/>
    <property type="match status" value="1"/>
</dbReference>
<dbReference type="GO" id="GO:0003677">
    <property type="term" value="F:DNA binding"/>
    <property type="evidence" value="ECO:0007669"/>
    <property type="project" value="InterPro"/>
</dbReference>
<dbReference type="Gene3D" id="3.40.50.2300">
    <property type="match status" value="1"/>
</dbReference>
<organism evidence="8 9">
    <name type="scientific">Listeria fleischmannii 1991</name>
    <dbReference type="NCBI Taxonomy" id="1430899"/>
    <lineage>
        <taxon>Bacteria</taxon>
        <taxon>Bacillati</taxon>
        <taxon>Bacillota</taxon>
        <taxon>Bacilli</taxon>
        <taxon>Bacillales</taxon>
        <taxon>Listeriaceae</taxon>
        <taxon>Listeria</taxon>
    </lineage>
</organism>
<comment type="caution">
    <text evidence="8">The sequence shown here is derived from an EMBL/GenBank/DDBJ whole genome shotgun (WGS) entry which is preliminary data.</text>
</comment>